<sequence>MIRRFRGESVHKVDQKGRVSVPAPFRRVLEEGDPDWGPGQNPTLVLIYGMPSGCLEGFTVEGATRLDEKVSKLPSFSPQRKALERLLNTQSIYAQVDENGRMVLPQRLRDRFNLTDEALFAGMGEHFQIWAPADYAQDMVDLDAWRDGLADGEDPFAALDALPGGES</sequence>
<evidence type="ECO:0000313" key="10">
    <source>
        <dbReference type="Proteomes" id="UP000549457"/>
    </source>
</evidence>
<keyword evidence="6 7" id="KW-0804">Transcription</keyword>
<dbReference type="GO" id="GO:0005737">
    <property type="term" value="C:cytoplasm"/>
    <property type="evidence" value="ECO:0007669"/>
    <property type="project" value="UniProtKB-UniRule"/>
</dbReference>
<protein>
    <recommendedName>
        <fullName evidence="1 7">Transcriptional regulator MraZ</fullName>
    </recommendedName>
</protein>
<dbReference type="EMBL" id="JACHFM010000004">
    <property type="protein sequence ID" value="MBB5223818.1"/>
    <property type="molecule type" value="Genomic_DNA"/>
</dbReference>
<evidence type="ECO:0000256" key="3">
    <source>
        <dbReference type="ARBA" id="ARBA00022737"/>
    </source>
</evidence>
<comment type="caution">
    <text evidence="9">The sequence shown here is derived from an EMBL/GenBank/DDBJ whole genome shotgun (WGS) entry which is preliminary data.</text>
</comment>
<proteinExistence type="inferred from homology"/>
<dbReference type="GO" id="GO:2000143">
    <property type="term" value="P:negative regulation of DNA-templated transcription initiation"/>
    <property type="evidence" value="ECO:0007669"/>
    <property type="project" value="TreeGrafter"/>
</dbReference>
<dbReference type="InterPro" id="IPR037914">
    <property type="entry name" value="SpoVT-AbrB_sf"/>
</dbReference>
<dbReference type="InterPro" id="IPR007159">
    <property type="entry name" value="SpoVT-AbrB_dom"/>
</dbReference>
<dbReference type="InterPro" id="IPR003444">
    <property type="entry name" value="MraZ"/>
</dbReference>
<keyword evidence="3" id="KW-0677">Repeat</keyword>
<evidence type="ECO:0000256" key="1">
    <source>
        <dbReference type="ARBA" id="ARBA00013860"/>
    </source>
</evidence>
<dbReference type="InterPro" id="IPR035644">
    <property type="entry name" value="MraZ_C"/>
</dbReference>
<dbReference type="GO" id="GO:0000976">
    <property type="term" value="F:transcription cis-regulatory region binding"/>
    <property type="evidence" value="ECO:0007669"/>
    <property type="project" value="TreeGrafter"/>
</dbReference>
<feature type="domain" description="SpoVT-AbrB" evidence="8">
    <location>
        <begin position="8"/>
        <end position="62"/>
    </location>
</feature>
<name>A0A840ST85_9RHOB</name>
<dbReference type="CDD" id="cd16320">
    <property type="entry name" value="MraZ_N"/>
    <property type="match status" value="1"/>
</dbReference>
<evidence type="ECO:0000256" key="7">
    <source>
        <dbReference type="HAMAP-Rule" id="MF_01008"/>
    </source>
</evidence>
<evidence type="ECO:0000259" key="8">
    <source>
        <dbReference type="PROSITE" id="PS51740"/>
    </source>
</evidence>
<accession>A0A840ST85</accession>
<dbReference type="CDD" id="cd16321">
    <property type="entry name" value="MraZ_C"/>
    <property type="match status" value="1"/>
</dbReference>
<dbReference type="PANTHER" id="PTHR34701">
    <property type="entry name" value="TRANSCRIPTIONAL REGULATOR MRAZ"/>
    <property type="match status" value="1"/>
</dbReference>
<dbReference type="PROSITE" id="PS51740">
    <property type="entry name" value="SPOVT_ABRB"/>
    <property type="match status" value="2"/>
</dbReference>
<gene>
    <name evidence="7" type="primary">mraZ</name>
    <name evidence="9" type="ORF">HNP73_003772</name>
</gene>
<dbReference type="RefSeq" id="WP_184153471.1">
    <property type="nucleotide sequence ID" value="NZ_JACHFM010000004.1"/>
</dbReference>
<dbReference type="InterPro" id="IPR035642">
    <property type="entry name" value="MraZ_N"/>
</dbReference>
<comment type="subcellular location">
    <subcellularLocation>
        <location evidence="7">Cytoplasm</location>
        <location evidence="7">Nucleoid</location>
    </subcellularLocation>
</comment>
<dbReference type="GO" id="GO:0009295">
    <property type="term" value="C:nucleoid"/>
    <property type="evidence" value="ECO:0007669"/>
    <property type="project" value="UniProtKB-SubCell"/>
</dbReference>
<reference evidence="9 10" key="1">
    <citation type="submission" date="2020-08" db="EMBL/GenBank/DDBJ databases">
        <title>Genomic Encyclopedia of Type Strains, Phase IV (KMG-IV): sequencing the most valuable type-strain genomes for metagenomic binning, comparative biology and taxonomic classification.</title>
        <authorList>
            <person name="Goeker M."/>
        </authorList>
    </citation>
    <scope>NUCLEOTIDE SEQUENCE [LARGE SCALE GENOMIC DNA]</scope>
    <source>
        <strain evidence="9 10">DSM 101730</strain>
    </source>
</reference>
<dbReference type="PANTHER" id="PTHR34701:SF1">
    <property type="entry name" value="TRANSCRIPTIONAL REGULATOR MRAZ"/>
    <property type="match status" value="1"/>
</dbReference>
<evidence type="ECO:0000256" key="2">
    <source>
        <dbReference type="ARBA" id="ARBA00022490"/>
    </source>
</evidence>
<keyword evidence="10" id="KW-1185">Reference proteome</keyword>
<dbReference type="Proteomes" id="UP000549457">
    <property type="component" value="Unassembled WGS sequence"/>
</dbReference>
<feature type="domain" description="SpoVT-AbrB" evidence="8">
    <location>
        <begin position="91"/>
        <end position="134"/>
    </location>
</feature>
<organism evidence="9 10">
    <name type="scientific">Amaricoccus macauensis</name>
    <dbReference type="NCBI Taxonomy" id="57001"/>
    <lineage>
        <taxon>Bacteria</taxon>
        <taxon>Pseudomonadati</taxon>
        <taxon>Pseudomonadota</taxon>
        <taxon>Alphaproteobacteria</taxon>
        <taxon>Rhodobacterales</taxon>
        <taxon>Paracoccaceae</taxon>
        <taxon>Amaricoccus</taxon>
    </lineage>
</organism>
<dbReference type="Gene3D" id="3.40.1550.20">
    <property type="entry name" value="Transcriptional regulator MraZ domain"/>
    <property type="match status" value="1"/>
</dbReference>
<evidence type="ECO:0000256" key="6">
    <source>
        <dbReference type="ARBA" id="ARBA00023163"/>
    </source>
</evidence>
<dbReference type="Pfam" id="PF02381">
    <property type="entry name" value="MraZ"/>
    <property type="match status" value="2"/>
</dbReference>
<dbReference type="SUPFAM" id="SSF89447">
    <property type="entry name" value="AbrB/MazE/MraZ-like"/>
    <property type="match status" value="1"/>
</dbReference>
<dbReference type="HAMAP" id="MF_01008">
    <property type="entry name" value="MraZ"/>
    <property type="match status" value="1"/>
</dbReference>
<keyword evidence="2 7" id="KW-0963">Cytoplasm</keyword>
<evidence type="ECO:0000256" key="4">
    <source>
        <dbReference type="ARBA" id="ARBA00023015"/>
    </source>
</evidence>
<dbReference type="InterPro" id="IPR020603">
    <property type="entry name" value="MraZ_dom"/>
</dbReference>
<comment type="similarity">
    <text evidence="7">Belongs to the MraZ family.</text>
</comment>
<dbReference type="AlphaFoldDB" id="A0A840ST85"/>
<evidence type="ECO:0000313" key="9">
    <source>
        <dbReference type="EMBL" id="MBB5223818.1"/>
    </source>
</evidence>
<dbReference type="NCBIfam" id="NF001476">
    <property type="entry name" value="PRK00326.2-2"/>
    <property type="match status" value="1"/>
</dbReference>
<dbReference type="GO" id="GO:0003700">
    <property type="term" value="F:DNA-binding transcription factor activity"/>
    <property type="evidence" value="ECO:0007669"/>
    <property type="project" value="UniProtKB-UniRule"/>
</dbReference>
<comment type="subunit">
    <text evidence="7">Forms oligomers.</text>
</comment>
<keyword evidence="4 7" id="KW-0805">Transcription regulation</keyword>
<dbReference type="InterPro" id="IPR038619">
    <property type="entry name" value="MraZ_sf"/>
</dbReference>
<keyword evidence="5 7" id="KW-0238">DNA-binding</keyword>
<evidence type="ECO:0000256" key="5">
    <source>
        <dbReference type="ARBA" id="ARBA00023125"/>
    </source>
</evidence>